<feature type="region of interest" description="Disordered" evidence="1">
    <location>
        <begin position="1"/>
        <end position="21"/>
    </location>
</feature>
<protein>
    <submittedName>
        <fullName evidence="2">Uncharacterized protein</fullName>
    </submittedName>
</protein>
<accession>A0A4Y2H9W9</accession>
<dbReference type="AlphaFoldDB" id="A0A4Y2H9W9"/>
<organism evidence="2 3">
    <name type="scientific">Araneus ventricosus</name>
    <name type="common">Orbweaver spider</name>
    <name type="synonym">Epeira ventricosa</name>
    <dbReference type="NCBI Taxonomy" id="182803"/>
    <lineage>
        <taxon>Eukaryota</taxon>
        <taxon>Metazoa</taxon>
        <taxon>Ecdysozoa</taxon>
        <taxon>Arthropoda</taxon>
        <taxon>Chelicerata</taxon>
        <taxon>Arachnida</taxon>
        <taxon>Araneae</taxon>
        <taxon>Araneomorphae</taxon>
        <taxon>Entelegynae</taxon>
        <taxon>Araneoidea</taxon>
        <taxon>Araneidae</taxon>
        <taxon>Araneus</taxon>
    </lineage>
</organism>
<gene>
    <name evidence="2" type="ORF">AVEN_69579_1</name>
</gene>
<keyword evidence="3" id="KW-1185">Reference proteome</keyword>
<sequence>MALEFARQGVRSPRQGERPAVRRNEYNEIGLKFLPVYYLSATVEYPVQIFSPMGGTASSMEWPCPRSPPFGSTLVAKFGFFVSNETSGSTEDEDDIFS</sequence>
<evidence type="ECO:0000313" key="2">
    <source>
        <dbReference type="EMBL" id="GBM61925.1"/>
    </source>
</evidence>
<comment type="caution">
    <text evidence="2">The sequence shown here is derived from an EMBL/GenBank/DDBJ whole genome shotgun (WGS) entry which is preliminary data.</text>
</comment>
<name>A0A4Y2H9W9_ARAVE</name>
<evidence type="ECO:0000256" key="1">
    <source>
        <dbReference type="SAM" id="MobiDB-lite"/>
    </source>
</evidence>
<dbReference type="EMBL" id="BGPR01001790">
    <property type="protein sequence ID" value="GBM61925.1"/>
    <property type="molecule type" value="Genomic_DNA"/>
</dbReference>
<evidence type="ECO:0000313" key="3">
    <source>
        <dbReference type="Proteomes" id="UP000499080"/>
    </source>
</evidence>
<reference evidence="2 3" key="1">
    <citation type="journal article" date="2019" name="Sci. Rep.">
        <title>Orb-weaving spider Araneus ventricosus genome elucidates the spidroin gene catalogue.</title>
        <authorList>
            <person name="Kono N."/>
            <person name="Nakamura H."/>
            <person name="Ohtoshi R."/>
            <person name="Moran D.A.P."/>
            <person name="Shinohara A."/>
            <person name="Yoshida Y."/>
            <person name="Fujiwara M."/>
            <person name="Mori M."/>
            <person name="Tomita M."/>
            <person name="Arakawa K."/>
        </authorList>
    </citation>
    <scope>NUCLEOTIDE SEQUENCE [LARGE SCALE GENOMIC DNA]</scope>
</reference>
<dbReference type="Proteomes" id="UP000499080">
    <property type="component" value="Unassembled WGS sequence"/>
</dbReference>
<proteinExistence type="predicted"/>